<dbReference type="GO" id="GO:0005524">
    <property type="term" value="F:ATP binding"/>
    <property type="evidence" value="ECO:0007669"/>
    <property type="project" value="UniProtKB-KW"/>
</dbReference>
<reference evidence="6 8" key="2">
    <citation type="journal article" date="2019" name="Nat. Med.">
        <title>A library of human gut bacterial isolates paired with longitudinal multiomics data enables mechanistic microbiome research.</title>
        <authorList>
            <person name="Poyet M."/>
            <person name="Groussin M."/>
            <person name="Gibbons S.M."/>
            <person name="Avila-Pacheco J."/>
            <person name="Jiang X."/>
            <person name="Kearney S.M."/>
            <person name="Perrotta A.R."/>
            <person name="Berdy B."/>
            <person name="Zhao S."/>
            <person name="Lieberman T.D."/>
            <person name="Swanson P.K."/>
            <person name="Smith M."/>
            <person name="Roesemann S."/>
            <person name="Alexander J.E."/>
            <person name="Rich S.A."/>
            <person name="Livny J."/>
            <person name="Vlamakis H."/>
            <person name="Clish C."/>
            <person name="Bullock K."/>
            <person name="Deik A."/>
            <person name="Scott J."/>
            <person name="Pierce K.A."/>
            <person name="Xavier R.J."/>
            <person name="Alm E.J."/>
        </authorList>
    </citation>
    <scope>NUCLEOTIDE SEQUENCE [LARGE SCALE GENOMIC DNA]</scope>
    <source>
        <strain evidence="6 8">BIOML-A7</strain>
    </source>
</reference>
<evidence type="ECO:0000256" key="3">
    <source>
        <dbReference type="ARBA" id="ARBA00022840"/>
    </source>
</evidence>
<dbReference type="RefSeq" id="WP_050004469.1">
    <property type="nucleotide sequence ID" value="NZ_CAQJQL010000103.1"/>
</dbReference>
<dbReference type="SMART" id="SM00382">
    <property type="entry name" value="AAA"/>
    <property type="match status" value="1"/>
</dbReference>
<reference evidence="5" key="1">
    <citation type="submission" date="2015-02" db="EMBL/GenBank/DDBJ databases">
        <title>A novel member of the family Ruminococcaceae isolated from human feces.</title>
        <authorList>
            <person name="Shkoporov A.N."/>
            <person name="Chaplin A.V."/>
            <person name="Motuzova O.V."/>
            <person name="Kafarskaia L.I."/>
            <person name="Khokhlova E.V."/>
            <person name="Efimov B.A."/>
        </authorList>
    </citation>
    <scope>NUCLEOTIDE SEQUENCE [LARGE SCALE GENOMIC DNA]</scope>
    <source>
        <strain evidence="5">585-1</strain>
    </source>
</reference>
<dbReference type="AlphaFoldDB" id="A0A0D8J5P1"/>
<evidence type="ECO:0000313" key="8">
    <source>
        <dbReference type="Proteomes" id="UP000449193"/>
    </source>
</evidence>
<dbReference type="InterPro" id="IPR027417">
    <property type="entry name" value="P-loop_NTPase"/>
</dbReference>
<dbReference type="Pfam" id="PF00005">
    <property type="entry name" value="ABC_tran"/>
    <property type="match status" value="1"/>
</dbReference>
<dbReference type="CDD" id="cd03230">
    <property type="entry name" value="ABC_DR_subfamily_A"/>
    <property type="match status" value="1"/>
</dbReference>
<comment type="caution">
    <text evidence="5">The sequence shown here is derived from an EMBL/GenBank/DDBJ whole genome shotgun (WGS) entry which is preliminary data.</text>
</comment>
<evidence type="ECO:0000259" key="4">
    <source>
        <dbReference type="PROSITE" id="PS50893"/>
    </source>
</evidence>
<proteinExistence type="predicted"/>
<keyword evidence="2" id="KW-0547">Nucleotide-binding</keyword>
<dbReference type="SUPFAM" id="SSF52540">
    <property type="entry name" value="P-loop containing nucleoside triphosphate hydrolases"/>
    <property type="match status" value="1"/>
</dbReference>
<dbReference type="EMBL" id="JXXK01000002">
    <property type="protein sequence ID" value="KJF41138.1"/>
    <property type="molecule type" value="Genomic_DNA"/>
</dbReference>
<sequence>MNSAIEVRGLCKHYRDFSLRDVSFTVPGGSIMGFIGENGAGKTTTIKSILGLLHTDGGSISVLGRDPVTDRRAIGQDIGVVLDGSFFYEGMRAKDISAVMSRLHSRWDKESFASYCKRFALPMEKPFKEFSKGMRAKLALTTALAHHPKLLVLDEATSGLDPVVRSEMLDLFLEFIQDEEHSILLSSHITSDLEKVADYITFIHAGKIVFSKTKDDILEQYGVVKCEKARAAALDGAHILGRRDSKFDAELLVDNRPEVARLYPGILTEQATIDDIMTFFAKGAYDA</sequence>
<protein>
    <submittedName>
        <fullName evidence="5">ABC transporter</fullName>
    </submittedName>
    <submittedName>
        <fullName evidence="6">ATP-binding cassette domain-containing protein</fullName>
    </submittedName>
</protein>
<evidence type="ECO:0000256" key="2">
    <source>
        <dbReference type="ARBA" id="ARBA00022741"/>
    </source>
</evidence>
<gene>
    <name evidence="6" type="ORF">GMD52_08740</name>
    <name evidence="5" type="ORF">TQ39_02730</name>
</gene>
<dbReference type="InterPro" id="IPR003593">
    <property type="entry name" value="AAA+_ATPase"/>
</dbReference>
<dbReference type="InterPro" id="IPR003439">
    <property type="entry name" value="ABC_transporter-like_ATP-bd"/>
</dbReference>
<dbReference type="GeneID" id="42855550"/>
<evidence type="ECO:0000313" key="7">
    <source>
        <dbReference type="Proteomes" id="UP000032483"/>
    </source>
</evidence>
<accession>A0A0D8J5P1</accession>
<dbReference type="PATRIC" id="fig|1550024.3.peg.612"/>
<dbReference type="PROSITE" id="PS50893">
    <property type="entry name" value="ABC_TRANSPORTER_2"/>
    <property type="match status" value="1"/>
</dbReference>
<dbReference type="PANTHER" id="PTHR42939:SF3">
    <property type="entry name" value="ABC TRANSPORTER ATP-BINDING COMPONENT"/>
    <property type="match status" value="1"/>
</dbReference>
<feature type="domain" description="ABC transporter" evidence="4">
    <location>
        <begin position="2"/>
        <end position="230"/>
    </location>
</feature>
<organism evidence="5 7">
    <name type="scientific">Ruthenibacterium lactatiformans</name>
    <dbReference type="NCBI Taxonomy" id="1550024"/>
    <lineage>
        <taxon>Bacteria</taxon>
        <taxon>Bacillati</taxon>
        <taxon>Bacillota</taxon>
        <taxon>Clostridia</taxon>
        <taxon>Eubacteriales</taxon>
        <taxon>Oscillospiraceae</taxon>
        <taxon>Ruthenibacterium</taxon>
    </lineage>
</organism>
<dbReference type="Gene3D" id="3.40.50.300">
    <property type="entry name" value="P-loop containing nucleotide triphosphate hydrolases"/>
    <property type="match status" value="1"/>
</dbReference>
<dbReference type="PANTHER" id="PTHR42939">
    <property type="entry name" value="ABC TRANSPORTER ATP-BINDING PROTEIN ALBC-RELATED"/>
    <property type="match status" value="1"/>
</dbReference>
<dbReference type="InterPro" id="IPR051782">
    <property type="entry name" value="ABC_Transporter_VariousFunc"/>
</dbReference>
<dbReference type="Proteomes" id="UP000449193">
    <property type="component" value="Unassembled WGS sequence"/>
</dbReference>
<keyword evidence="1" id="KW-0813">Transport</keyword>
<name>A0A0D8J5P1_9FIRM</name>
<dbReference type="Proteomes" id="UP000032483">
    <property type="component" value="Unassembled WGS sequence"/>
</dbReference>
<evidence type="ECO:0000256" key="1">
    <source>
        <dbReference type="ARBA" id="ARBA00022448"/>
    </source>
</evidence>
<evidence type="ECO:0000313" key="5">
    <source>
        <dbReference type="EMBL" id="KJF41138.1"/>
    </source>
</evidence>
<keyword evidence="7" id="KW-1185">Reference proteome</keyword>
<dbReference type="GO" id="GO:0016887">
    <property type="term" value="F:ATP hydrolysis activity"/>
    <property type="evidence" value="ECO:0007669"/>
    <property type="project" value="InterPro"/>
</dbReference>
<evidence type="ECO:0000313" key="6">
    <source>
        <dbReference type="EMBL" id="MTS51626.1"/>
    </source>
</evidence>
<dbReference type="EMBL" id="WMZR01000009">
    <property type="protein sequence ID" value="MTS51626.1"/>
    <property type="molecule type" value="Genomic_DNA"/>
</dbReference>
<keyword evidence="3 6" id="KW-0067">ATP-binding</keyword>